<name>A0A1A7BZS0_9BURK</name>
<evidence type="ECO:0000256" key="3">
    <source>
        <dbReference type="ARBA" id="ARBA00022475"/>
    </source>
</evidence>
<dbReference type="GO" id="GO:0005886">
    <property type="term" value="C:plasma membrane"/>
    <property type="evidence" value="ECO:0007669"/>
    <property type="project" value="UniProtKB-SubCell"/>
</dbReference>
<feature type="transmembrane region" description="Helical" evidence="8">
    <location>
        <begin position="371"/>
        <end position="392"/>
    </location>
</feature>
<evidence type="ECO:0000256" key="5">
    <source>
        <dbReference type="ARBA" id="ARBA00022692"/>
    </source>
</evidence>
<feature type="transmembrane region" description="Helical" evidence="8">
    <location>
        <begin position="164"/>
        <end position="189"/>
    </location>
</feature>
<keyword evidence="3" id="KW-1003">Cell membrane</keyword>
<evidence type="ECO:0000259" key="9">
    <source>
        <dbReference type="Pfam" id="PF00482"/>
    </source>
</evidence>
<comment type="caution">
    <text evidence="10">The sequence shown here is derived from an EMBL/GenBank/DDBJ whole genome shotgun (WGS) entry which is preliminary data.</text>
</comment>
<dbReference type="InterPro" id="IPR003004">
    <property type="entry name" value="GspF/PilC"/>
</dbReference>
<dbReference type="RefSeq" id="WP_065308379.1">
    <property type="nucleotide sequence ID" value="NZ_LOCQ01000055.1"/>
</dbReference>
<sequence length="398" mass="42964">MAVERRFAWEGKDRHGKPVAGMLRATDAAAATLALRRQGILATRVQHRRAAPGKALTQKDIALFTRQLATMMGAGVPLLTAFEIAGKGHAKPAMTQLMQDLRHDIEAGGSLQQAFRQFPHLFDELYCNLVAAGEQAGIVQQLLARLATHQEKAIALRRQLRGALMYPSAIVAVAIVVTSIILAVVVPAFRQVFDSFAAPLPLPTLLVMELSRLLVQSWYWLLAALAACTLLLRLAWRRWPRLRRAVQLQALRIPLFGPLLRRAAIARWTRTLAAMYAAGVPLLDALALVGAAAGNIAYQEATSRIEREIRAGGSLALAMGHSGVFPELLTQLALIGEESGALDAMLARAADIIEAEIDATVTVLTSLLEPALMVVLGVLVGGLVIALYLPIFRLGAVM</sequence>
<evidence type="ECO:0000256" key="6">
    <source>
        <dbReference type="ARBA" id="ARBA00022989"/>
    </source>
</evidence>
<evidence type="ECO:0000256" key="1">
    <source>
        <dbReference type="ARBA" id="ARBA00004429"/>
    </source>
</evidence>
<reference evidence="10 11" key="1">
    <citation type="submission" date="2016-04" db="EMBL/GenBank/DDBJ databases">
        <title>Draft genome sequence of Janthinobacterium psychrotolerans sp. nov., isolated from freshwater sediments in Denmark.</title>
        <authorList>
            <person name="Gong X."/>
            <person name="Skrivergaard S."/>
            <person name="Korsgaard B.S."/>
            <person name="Schreiber L."/>
            <person name="Marshall I.P."/>
            <person name="Finster K."/>
            <person name="Schramm A."/>
        </authorList>
    </citation>
    <scope>NUCLEOTIDE SEQUENCE [LARGE SCALE GENOMIC DNA]</scope>
    <source>
        <strain evidence="10 11">S3-2</strain>
    </source>
</reference>
<evidence type="ECO:0000313" key="11">
    <source>
        <dbReference type="Proteomes" id="UP000092713"/>
    </source>
</evidence>
<dbReference type="EMBL" id="LOCQ01000055">
    <property type="protein sequence ID" value="OBV39171.1"/>
    <property type="molecule type" value="Genomic_DNA"/>
</dbReference>
<feature type="domain" description="Type II secretion system protein GspF" evidence="9">
    <location>
        <begin position="268"/>
        <end position="390"/>
    </location>
</feature>
<evidence type="ECO:0000313" key="10">
    <source>
        <dbReference type="EMBL" id="OBV39171.1"/>
    </source>
</evidence>
<keyword evidence="5 8" id="KW-0812">Transmembrane</keyword>
<dbReference type="PANTHER" id="PTHR30012">
    <property type="entry name" value="GENERAL SECRETION PATHWAY PROTEIN"/>
    <property type="match status" value="1"/>
</dbReference>
<comment type="similarity">
    <text evidence="2">Belongs to the GSP F family.</text>
</comment>
<evidence type="ECO:0000256" key="7">
    <source>
        <dbReference type="ARBA" id="ARBA00023136"/>
    </source>
</evidence>
<dbReference type="PATRIC" id="fig|1747903.4.peg.2746"/>
<feature type="domain" description="Type II secretion system protein GspF" evidence="9">
    <location>
        <begin position="64"/>
        <end position="187"/>
    </location>
</feature>
<dbReference type="InterPro" id="IPR042094">
    <property type="entry name" value="T2SS_GspF_sf"/>
</dbReference>
<feature type="transmembrane region" description="Helical" evidence="8">
    <location>
        <begin position="218"/>
        <end position="236"/>
    </location>
</feature>
<dbReference type="Proteomes" id="UP000092713">
    <property type="component" value="Unassembled WGS sequence"/>
</dbReference>
<dbReference type="STRING" id="1747903.ASR47_1008233"/>
<dbReference type="InterPro" id="IPR018076">
    <property type="entry name" value="T2SS_GspF_dom"/>
</dbReference>
<dbReference type="GO" id="GO:0015628">
    <property type="term" value="P:protein secretion by the type II secretion system"/>
    <property type="evidence" value="ECO:0007669"/>
    <property type="project" value="TreeGrafter"/>
</dbReference>
<comment type="subcellular location">
    <subcellularLocation>
        <location evidence="1">Cell inner membrane</location>
        <topology evidence="1">Multi-pass membrane protein</topology>
    </subcellularLocation>
</comment>
<feature type="transmembrane region" description="Helical" evidence="8">
    <location>
        <begin position="271"/>
        <end position="293"/>
    </location>
</feature>
<evidence type="ECO:0000256" key="4">
    <source>
        <dbReference type="ARBA" id="ARBA00022519"/>
    </source>
</evidence>
<dbReference type="Gene3D" id="1.20.81.30">
    <property type="entry name" value="Type II secretion system (T2SS), domain F"/>
    <property type="match status" value="2"/>
</dbReference>
<gene>
    <name evidence="10" type="ORF">ASR47_1008233</name>
</gene>
<dbReference type="PRINTS" id="PR00812">
    <property type="entry name" value="BCTERIALGSPF"/>
</dbReference>
<dbReference type="PANTHER" id="PTHR30012:SF7">
    <property type="entry name" value="PROTEIN TRANSPORT PROTEIN HOFC HOMOLOG"/>
    <property type="match status" value="1"/>
</dbReference>
<protein>
    <submittedName>
        <fullName evidence="10">Type IV pilus assembly protein PilC</fullName>
    </submittedName>
</protein>
<keyword evidence="7 8" id="KW-0472">Membrane</keyword>
<dbReference type="AlphaFoldDB" id="A0A1A7BZS0"/>
<organism evidence="10 11">
    <name type="scientific">Janthinobacterium psychrotolerans</name>
    <dbReference type="NCBI Taxonomy" id="1747903"/>
    <lineage>
        <taxon>Bacteria</taxon>
        <taxon>Pseudomonadati</taxon>
        <taxon>Pseudomonadota</taxon>
        <taxon>Betaproteobacteria</taxon>
        <taxon>Burkholderiales</taxon>
        <taxon>Oxalobacteraceae</taxon>
        <taxon>Janthinobacterium</taxon>
    </lineage>
</organism>
<evidence type="ECO:0000256" key="8">
    <source>
        <dbReference type="SAM" id="Phobius"/>
    </source>
</evidence>
<accession>A0A1A7BZS0</accession>
<keyword evidence="6 8" id="KW-1133">Transmembrane helix</keyword>
<evidence type="ECO:0000256" key="2">
    <source>
        <dbReference type="ARBA" id="ARBA00005745"/>
    </source>
</evidence>
<dbReference type="FunFam" id="1.20.81.30:FF:000001">
    <property type="entry name" value="Type II secretion system protein F"/>
    <property type="match status" value="2"/>
</dbReference>
<dbReference type="OrthoDB" id="9805682at2"/>
<proteinExistence type="inferred from homology"/>
<keyword evidence="4" id="KW-0997">Cell inner membrane</keyword>
<keyword evidence="11" id="KW-1185">Reference proteome</keyword>
<dbReference type="Pfam" id="PF00482">
    <property type="entry name" value="T2SSF"/>
    <property type="match status" value="2"/>
</dbReference>